<evidence type="ECO:0000313" key="2">
    <source>
        <dbReference type="Proteomes" id="UP000236286"/>
    </source>
</evidence>
<dbReference type="OrthoDB" id="8448834at2"/>
<dbReference type="RefSeq" id="WP_102841765.1">
    <property type="nucleotide sequence ID" value="NZ_PDZR01000001.1"/>
</dbReference>
<dbReference type="AlphaFoldDB" id="A0A2J7TL06"/>
<gene>
    <name evidence="1" type="ORF">CR492_00480</name>
</gene>
<accession>A0A2J7TL06</accession>
<reference evidence="1 2" key="1">
    <citation type="submission" date="2017-10" db="EMBL/GenBank/DDBJ databases">
        <title>Genome announcement of Methylocella silvestris TVC from permafrost.</title>
        <authorList>
            <person name="Wang J."/>
            <person name="Geng K."/>
            <person name="Ul-Haque F."/>
            <person name="Crombie A.T."/>
            <person name="Street L.E."/>
            <person name="Wookey P.A."/>
            <person name="Murrell J.C."/>
            <person name="Pratscher J."/>
        </authorList>
    </citation>
    <scope>NUCLEOTIDE SEQUENCE [LARGE SCALE GENOMIC DNA]</scope>
    <source>
        <strain evidence="1 2">TVC</strain>
    </source>
</reference>
<name>A0A2J7TL06_METSI</name>
<sequence>MLQQFVTVQDLGGKPLKRVLMTTSDEGVHVADPGMLYAIRFGVSRPIAVSPEQVYNFDPPIFDDLLAQWQAEKQTCAMTWAKLGQFQPMEDDEDDFDCDD</sequence>
<comment type="caution">
    <text evidence="1">The sequence shown here is derived from an EMBL/GenBank/DDBJ whole genome shotgun (WGS) entry which is preliminary data.</text>
</comment>
<organism evidence="1 2">
    <name type="scientific">Methylocella silvestris</name>
    <dbReference type="NCBI Taxonomy" id="199596"/>
    <lineage>
        <taxon>Bacteria</taxon>
        <taxon>Pseudomonadati</taxon>
        <taxon>Pseudomonadota</taxon>
        <taxon>Alphaproteobacteria</taxon>
        <taxon>Hyphomicrobiales</taxon>
        <taxon>Beijerinckiaceae</taxon>
        <taxon>Methylocella</taxon>
    </lineage>
</organism>
<dbReference type="Proteomes" id="UP000236286">
    <property type="component" value="Unassembled WGS sequence"/>
</dbReference>
<protein>
    <submittedName>
        <fullName evidence="1">Uncharacterized protein</fullName>
    </submittedName>
</protein>
<dbReference type="EMBL" id="PDZR01000001">
    <property type="protein sequence ID" value="PNG27458.1"/>
    <property type="molecule type" value="Genomic_DNA"/>
</dbReference>
<evidence type="ECO:0000313" key="1">
    <source>
        <dbReference type="EMBL" id="PNG27458.1"/>
    </source>
</evidence>
<proteinExistence type="predicted"/>